<proteinExistence type="predicted"/>
<dbReference type="EMBL" id="LGHB01000035">
    <property type="protein sequence ID" value="KUK95380.1"/>
    <property type="molecule type" value="Genomic_DNA"/>
</dbReference>
<dbReference type="AlphaFoldDB" id="A0A124G300"/>
<reference evidence="2" key="1">
    <citation type="journal article" date="2015" name="MBio">
        <title>Genome-Resolved Metagenomic Analysis Reveals Roles for Candidate Phyla and Other Microbial Community Members in Biogeochemical Transformations in Oil Reservoirs.</title>
        <authorList>
            <person name="Hu P."/>
            <person name="Tom L."/>
            <person name="Singh A."/>
            <person name="Thomas B.C."/>
            <person name="Baker B.J."/>
            <person name="Piceno Y.M."/>
            <person name="Andersen G.L."/>
            <person name="Banfield J.F."/>
        </authorList>
    </citation>
    <scope>NUCLEOTIDE SEQUENCE [LARGE SCALE GENOMIC DNA]</scope>
</reference>
<evidence type="ECO:0000313" key="2">
    <source>
        <dbReference type="Proteomes" id="UP000053961"/>
    </source>
</evidence>
<gene>
    <name evidence="1" type="ORF">XE07_1839</name>
</gene>
<accession>A0A124G300</accession>
<dbReference type="Proteomes" id="UP000053961">
    <property type="component" value="Unassembled WGS sequence"/>
</dbReference>
<evidence type="ECO:0000313" key="1">
    <source>
        <dbReference type="EMBL" id="KUK95380.1"/>
    </source>
</evidence>
<comment type="caution">
    <text evidence="1">The sequence shown here is derived from an EMBL/GenBank/DDBJ whole genome shotgun (WGS) entry which is preliminary data.</text>
</comment>
<dbReference type="PATRIC" id="fig|301375.6.peg.1274"/>
<name>A0A124G300_9EURY</name>
<organism evidence="1 2">
    <name type="scientific">Methanothrix harundinacea</name>
    <dbReference type="NCBI Taxonomy" id="301375"/>
    <lineage>
        <taxon>Archaea</taxon>
        <taxon>Methanobacteriati</taxon>
        <taxon>Methanobacteriota</taxon>
        <taxon>Stenosarchaea group</taxon>
        <taxon>Methanomicrobia</taxon>
        <taxon>Methanotrichales</taxon>
        <taxon>Methanotrichaceae</taxon>
        <taxon>Methanothrix</taxon>
    </lineage>
</organism>
<protein>
    <recommendedName>
        <fullName evidence="3">CRISPR-associated protein Csc3</fullName>
    </recommendedName>
</protein>
<sequence length="847" mass="97212">MKDTLEDPLEKEDITEEYLDELGKETADAYTAIKLYLGDYIDNVVASLFKGSARLDAKYNKALSYPAHIITAVFTGSILYIYDRSPVGPTITPQEIKLIKLLCTALTLHDVNKFWNEITGSNYEGNYYKLLKDYFELDPFNLKGYFPEWEEELDEIAFLVQHAQESDDAQCETRFSRPKYARLLPYVKIGDKIASLSRVENPLQEIQRRLEVEGHDVHVLWLPEMPQQLLSQVVYRSAKKFLVRSGGVPLLISPNGILYLSKNRICVNVDGLKQLISEELIENTDAKPDFSWKKLNLSPLLSIPIDEDARFRVYIESVREKTESGLLGDLGKTIYPKEEDIREAIACITYFIYNDKNGSDWMKFPKLERNIQNEQILEELQKIGQIRQTFANQDGVGGQKCKPYTVHEIVQDCNDYKGTLKLLHEHVKEAILSKLDDDSSALDSITDLVYSYNTEKPNGLIADTFPTGNTDVCFMCGAVAKNEYKPGRYFLQSGGFTKRATLNDQYKRECDACQLERLLLNHLIENSGFRVNDDLIFFYFYFDTVFTNLDPFQNQMSKVEISVEGTKTKKLGLNFTLGDFATPFHIEPMAIKSSSDHSSKTTRRARAIHTAIKACLECGCKCVVTSPYSLIRMYDDVFYNERPNTLEMNFGLDKVEYFKDARRLSAQLDVINQFDGIKGMHRVQIFEPIMVIPYIKRESKDFSSWVIANGEYIKKLFGGSSLDMKDVAEKGVHLFGKHRFSGSYKRVKIFRTSLDSLVASKAQKYSDDEAIRFAAAEVWKDVLREQYSPKKGKDIPTECLDYVESIVMYLRSHDLWDVKKISQWGNSLTDMYEFEYILATKKDGDEE</sequence>
<evidence type="ECO:0008006" key="3">
    <source>
        <dbReference type="Google" id="ProtNLM"/>
    </source>
</evidence>